<reference evidence="4 5" key="1">
    <citation type="submission" date="2018-08" db="EMBL/GenBank/DDBJ databases">
        <title>A genome reference for cultivated species of the human gut microbiota.</title>
        <authorList>
            <person name="Zou Y."/>
            <person name="Xue W."/>
            <person name="Luo G."/>
        </authorList>
    </citation>
    <scope>NUCLEOTIDE SEQUENCE [LARGE SCALE GENOMIC DNA]</scope>
    <source>
        <strain evidence="4 5">AF14-49</strain>
    </source>
</reference>
<proteinExistence type="inferred from homology"/>
<dbReference type="PANTHER" id="PTHR42953:SF3">
    <property type="entry name" value="HIGH-AFFINITY ZINC UPTAKE SYSTEM PROTEIN ZNUA"/>
    <property type="match status" value="1"/>
</dbReference>
<dbReference type="PANTHER" id="PTHR42953">
    <property type="entry name" value="HIGH-AFFINITY ZINC UPTAKE SYSTEM PROTEIN ZNUA-RELATED"/>
    <property type="match status" value="1"/>
</dbReference>
<organism evidence="4 5">
    <name type="scientific">Butyricimonas virosa</name>
    <dbReference type="NCBI Taxonomy" id="544645"/>
    <lineage>
        <taxon>Bacteria</taxon>
        <taxon>Pseudomonadati</taxon>
        <taxon>Bacteroidota</taxon>
        <taxon>Bacteroidia</taxon>
        <taxon>Bacteroidales</taxon>
        <taxon>Odoribacteraceae</taxon>
        <taxon>Butyricimonas</taxon>
    </lineage>
</organism>
<comment type="caution">
    <text evidence="4">The sequence shown here is derived from an EMBL/GenBank/DDBJ whole genome shotgun (WGS) entry which is preliminary data.</text>
</comment>
<dbReference type="GO" id="GO:0046872">
    <property type="term" value="F:metal ion binding"/>
    <property type="evidence" value="ECO:0007669"/>
    <property type="project" value="InterPro"/>
</dbReference>
<dbReference type="STRING" id="1121130.GCA_000519105_03797"/>
<name>A0A412X0Q5_9BACT</name>
<accession>A0A412X0Q5</accession>
<dbReference type="Pfam" id="PF01297">
    <property type="entry name" value="ZnuA"/>
    <property type="match status" value="1"/>
</dbReference>
<dbReference type="AlphaFoldDB" id="A0A412X0Q5"/>
<evidence type="ECO:0000256" key="1">
    <source>
        <dbReference type="ARBA" id="ARBA00011028"/>
    </source>
</evidence>
<evidence type="ECO:0000256" key="2">
    <source>
        <dbReference type="ARBA" id="ARBA00022448"/>
    </source>
</evidence>
<comment type="similarity">
    <text evidence="1">Belongs to the bacterial solute-binding protein 9 family.</text>
</comment>
<dbReference type="Gene3D" id="3.40.50.1980">
    <property type="entry name" value="Nitrogenase molybdenum iron protein domain"/>
    <property type="match status" value="2"/>
</dbReference>
<protein>
    <submittedName>
        <fullName evidence="4">ABC transporter substrate-binding protein</fullName>
    </submittedName>
</protein>
<dbReference type="InterPro" id="IPR050492">
    <property type="entry name" value="Bact_metal-bind_prot9"/>
</dbReference>
<sequence length="293" mass="33171">MKIGIIVVLIALLTACGENKDKERTISVSILPQRYFVERIAGDYVKVNVMIPPGANPAVSDLSTEQLKALHNSSVYFAVGYLPFELSNLYPFLETQKNMLLVKQSVGMDLEQGACNHDHGHGHQHDHGSHDGNFDPHVWMSPRYAEMMARTMLDVLAAKFPDQREAFEKNYRQFRVEIDSIDQAARRIIPKKENKTFLIYHPALTYFAKDYGMEQISIEDEGKEPNPSHLKAVIDTCRAKGIKIVFIQNQFDVANAKAIAKEIDGEVITIDPLRPDWKAEMCSLLGIIEQKMK</sequence>
<keyword evidence="2" id="KW-0813">Transport</keyword>
<dbReference type="PROSITE" id="PS51257">
    <property type="entry name" value="PROKAR_LIPOPROTEIN"/>
    <property type="match status" value="1"/>
</dbReference>
<evidence type="ECO:0000313" key="5">
    <source>
        <dbReference type="Proteomes" id="UP000283589"/>
    </source>
</evidence>
<dbReference type="Proteomes" id="UP000283589">
    <property type="component" value="Unassembled WGS sequence"/>
</dbReference>
<evidence type="ECO:0000256" key="3">
    <source>
        <dbReference type="ARBA" id="ARBA00022729"/>
    </source>
</evidence>
<gene>
    <name evidence="4" type="ORF">DWW18_09605</name>
</gene>
<dbReference type="SUPFAM" id="SSF53807">
    <property type="entry name" value="Helical backbone' metal receptor"/>
    <property type="match status" value="1"/>
</dbReference>
<dbReference type="GO" id="GO:0030001">
    <property type="term" value="P:metal ion transport"/>
    <property type="evidence" value="ECO:0007669"/>
    <property type="project" value="InterPro"/>
</dbReference>
<evidence type="ECO:0000313" key="4">
    <source>
        <dbReference type="EMBL" id="RGV33891.1"/>
    </source>
</evidence>
<dbReference type="RefSeq" id="WP_118260282.1">
    <property type="nucleotide sequence ID" value="NZ_CALBWO010000025.1"/>
</dbReference>
<keyword evidence="3" id="KW-0732">Signal</keyword>
<dbReference type="EMBL" id="QRZA01000010">
    <property type="protein sequence ID" value="RGV33891.1"/>
    <property type="molecule type" value="Genomic_DNA"/>
</dbReference>
<dbReference type="InterPro" id="IPR006127">
    <property type="entry name" value="ZnuA-like"/>
</dbReference>